<evidence type="ECO:0000256" key="7">
    <source>
        <dbReference type="RuleBase" id="RU000481"/>
    </source>
</evidence>
<dbReference type="PANTHER" id="PTHR46383:SF3">
    <property type="entry name" value="ASPARTATE AMINOTRANSFERASE-RELATED"/>
    <property type="match status" value="1"/>
</dbReference>
<sequence length="384" mass="43381">MKVSEKVKEVPPSGIREFFDLVLQMDDVVSLGVGEPDFVTPWRIREAGIYSLESGYTSYTSNKGLPELRKLISDELENKYSVKYNPEKEILITSGVSEAYDLAIRSLVEQGDKVAVFEPSYVSYSPCIKFAGGDVVKIDTSFDSGFKPSTDKIKRVLKNRDIKVLVLNNPNNPTGVCLEEEKVREISEICKEEDTSLISDEIYSKLVYDRGYFSPLQVKGMKERSILLDGFSKSYAMTGWRIGYVAGPEHVINAMNKIHQYTMLCAPIMSQKAAVEAIKSKKEIKDMKEEYNRRRKLTLSRLTEMGLKCVEPEGAFYVFPSIKETGLSSKEFAKKLVKEKKVAVVPGTAFGESGEGYIRCSYANSRENLKIAFKRMKEFINEIK</sequence>
<dbReference type="InterPro" id="IPR004838">
    <property type="entry name" value="NHTrfase_class1_PyrdxlP-BS"/>
</dbReference>
<proteinExistence type="inferred from homology"/>
<keyword evidence="6" id="KW-0663">Pyridoxal phosphate</keyword>
<dbReference type="Gene3D" id="3.90.1150.10">
    <property type="entry name" value="Aspartate Aminotransferase, domain 1"/>
    <property type="match status" value="1"/>
</dbReference>
<dbReference type="PANTHER" id="PTHR46383">
    <property type="entry name" value="ASPARTATE AMINOTRANSFERASE"/>
    <property type="match status" value="1"/>
</dbReference>
<dbReference type="InterPro" id="IPR015424">
    <property type="entry name" value="PyrdxlP-dep_Trfase"/>
</dbReference>
<evidence type="ECO:0000256" key="4">
    <source>
        <dbReference type="ARBA" id="ARBA00022576"/>
    </source>
</evidence>
<feature type="domain" description="Aminotransferase class I/classII large" evidence="8">
    <location>
        <begin position="27"/>
        <end position="374"/>
    </location>
</feature>
<evidence type="ECO:0000259" key="8">
    <source>
        <dbReference type="Pfam" id="PF00155"/>
    </source>
</evidence>
<dbReference type="Pfam" id="PF00155">
    <property type="entry name" value="Aminotran_1_2"/>
    <property type="match status" value="1"/>
</dbReference>
<dbReference type="GO" id="GO:0030170">
    <property type="term" value="F:pyridoxal phosphate binding"/>
    <property type="evidence" value="ECO:0007669"/>
    <property type="project" value="InterPro"/>
</dbReference>
<dbReference type="InterPro" id="IPR050596">
    <property type="entry name" value="AspAT/PAT-like"/>
</dbReference>
<dbReference type="GO" id="GO:0008483">
    <property type="term" value="F:transaminase activity"/>
    <property type="evidence" value="ECO:0007669"/>
    <property type="project" value="UniProtKB-KW"/>
</dbReference>
<dbReference type="PROSITE" id="PS00105">
    <property type="entry name" value="AA_TRANSFER_CLASS_1"/>
    <property type="match status" value="1"/>
</dbReference>
<evidence type="ECO:0000313" key="10">
    <source>
        <dbReference type="Proteomes" id="UP000185744"/>
    </source>
</evidence>
<comment type="caution">
    <text evidence="9">The sequence shown here is derived from an EMBL/GenBank/DDBJ whole genome shotgun (WGS) entry which is preliminary data.</text>
</comment>
<comment type="similarity">
    <text evidence="2 7">Belongs to the class-I pyridoxal-phosphate-dependent aminotransferase family.</text>
</comment>
<dbReference type="InterPro" id="IPR015421">
    <property type="entry name" value="PyrdxlP-dep_Trfase_major"/>
</dbReference>
<dbReference type="InterPro" id="IPR004839">
    <property type="entry name" value="Aminotransferase_I/II_large"/>
</dbReference>
<dbReference type="CDD" id="cd00609">
    <property type="entry name" value="AAT_like"/>
    <property type="match status" value="1"/>
</dbReference>
<comment type="subunit">
    <text evidence="3">Homodimer.</text>
</comment>
<name>A0A1Q6DWY7_METT1</name>
<dbReference type="GO" id="GO:0006520">
    <property type="term" value="P:amino acid metabolic process"/>
    <property type="evidence" value="ECO:0007669"/>
    <property type="project" value="InterPro"/>
</dbReference>
<protein>
    <recommendedName>
        <fullName evidence="7">Aminotransferase</fullName>
        <ecNumber evidence="7">2.6.1.-</ecNumber>
    </recommendedName>
</protein>
<keyword evidence="4 7" id="KW-0032">Aminotransferase</keyword>
<evidence type="ECO:0000313" key="9">
    <source>
        <dbReference type="EMBL" id="OKY78875.1"/>
    </source>
</evidence>
<gene>
    <name evidence="9" type="ORF">BTN85_1379</name>
</gene>
<keyword evidence="5 7" id="KW-0808">Transferase</keyword>
<evidence type="ECO:0000256" key="3">
    <source>
        <dbReference type="ARBA" id="ARBA00011738"/>
    </source>
</evidence>
<dbReference type="Gene3D" id="3.40.640.10">
    <property type="entry name" value="Type I PLP-dependent aspartate aminotransferase-like (Major domain)"/>
    <property type="match status" value="1"/>
</dbReference>
<comment type="cofactor">
    <cofactor evidence="1 7">
        <name>pyridoxal 5'-phosphate</name>
        <dbReference type="ChEBI" id="CHEBI:597326"/>
    </cofactor>
</comment>
<dbReference type="Proteomes" id="UP000185744">
    <property type="component" value="Unassembled WGS sequence"/>
</dbReference>
<dbReference type="FunFam" id="3.40.640.10:FF:000033">
    <property type="entry name" value="Aspartate aminotransferase"/>
    <property type="match status" value="1"/>
</dbReference>
<reference evidence="9" key="1">
    <citation type="submission" date="2016-12" db="EMBL/GenBank/DDBJ databases">
        <title>Discovery of methanogenic haloarchaea.</title>
        <authorList>
            <person name="Sorokin D.Y."/>
            <person name="Makarova K.S."/>
            <person name="Abbas B."/>
            <person name="Ferrer M."/>
            <person name="Golyshin P.N."/>
        </authorList>
    </citation>
    <scope>NUCLEOTIDE SEQUENCE [LARGE SCALE GENOMIC DNA]</scope>
    <source>
        <strain evidence="9">HMET1</strain>
    </source>
</reference>
<dbReference type="AlphaFoldDB" id="A0A1Q6DWY7"/>
<evidence type="ECO:0000256" key="1">
    <source>
        <dbReference type="ARBA" id="ARBA00001933"/>
    </source>
</evidence>
<dbReference type="InterPro" id="IPR015422">
    <property type="entry name" value="PyrdxlP-dep_Trfase_small"/>
</dbReference>
<dbReference type="InParanoid" id="A0A1Q6DWY7"/>
<dbReference type="EC" id="2.6.1.-" evidence="7"/>
<evidence type="ECO:0000256" key="6">
    <source>
        <dbReference type="ARBA" id="ARBA00022898"/>
    </source>
</evidence>
<dbReference type="EMBL" id="MSDW01000001">
    <property type="protein sequence ID" value="OKY78875.1"/>
    <property type="molecule type" value="Genomic_DNA"/>
</dbReference>
<evidence type="ECO:0000256" key="5">
    <source>
        <dbReference type="ARBA" id="ARBA00022679"/>
    </source>
</evidence>
<keyword evidence="10" id="KW-1185">Reference proteome</keyword>
<organism evidence="9 10">
    <name type="scientific">Methanohalarchaeum thermophilum</name>
    <dbReference type="NCBI Taxonomy" id="1903181"/>
    <lineage>
        <taxon>Archaea</taxon>
        <taxon>Methanobacteriati</taxon>
        <taxon>Methanobacteriota</taxon>
        <taxon>Methanonatronarchaeia</taxon>
        <taxon>Methanonatronarchaeales</taxon>
        <taxon>Methanonatronarchaeaceae</taxon>
        <taxon>Candidatus Methanohalarchaeum</taxon>
    </lineage>
</organism>
<dbReference type="SUPFAM" id="SSF53383">
    <property type="entry name" value="PLP-dependent transferases"/>
    <property type="match status" value="1"/>
</dbReference>
<evidence type="ECO:0000256" key="2">
    <source>
        <dbReference type="ARBA" id="ARBA00007441"/>
    </source>
</evidence>
<dbReference type="STRING" id="1903181.BTN85_1379"/>
<accession>A0A1Q6DWY7</accession>